<evidence type="ECO:0000256" key="1">
    <source>
        <dbReference type="ARBA" id="ARBA00022723"/>
    </source>
</evidence>
<dbReference type="Proteomes" id="UP001595615">
    <property type="component" value="Unassembled WGS sequence"/>
</dbReference>
<protein>
    <submittedName>
        <fullName evidence="7">Alkyl/aryl-sulfatase</fullName>
    </submittedName>
</protein>
<keyword evidence="5" id="KW-0732">Signal</keyword>
<dbReference type="SMART" id="SM00849">
    <property type="entry name" value="Lactamase_B"/>
    <property type="match status" value="1"/>
</dbReference>
<organism evidence="7 8">
    <name type="scientific">Sphingoaurantiacus capsulatus</name>
    <dbReference type="NCBI Taxonomy" id="1771310"/>
    <lineage>
        <taxon>Bacteria</taxon>
        <taxon>Pseudomonadati</taxon>
        <taxon>Pseudomonadota</taxon>
        <taxon>Alphaproteobacteria</taxon>
        <taxon>Sphingomonadales</taxon>
        <taxon>Sphingosinicellaceae</taxon>
        <taxon>Sphingoaurantiacus</taxon>
    </lineage>
</organism>
<dbReference type="PANTHER" id="PTHR43223:SF1">
    <property type="entry name" value="ALKYL_ARYL-SULFATASE BDS1"/>
    <property type="match status" value="1"/>
</dbReference>
<dbReference type="InterPro" id="IPR036527">
    <property type="entry name" value="SCP2_sterol-bd_dom_sf"/>
</dbReference>
<proteinExistence type="inferred from homology"/>
<dbReference type="Pfam" id="PF00753">
    <property type="entry name" value="Lactamase_B"/>
    <property type="match status" value="1"/>
</dbReference>
<dbReference type="InterPro" id="IPR052195">
    <property type="entry name" value="Bact_Alkyl/Aryl-Sulfatase"/>
</dbReference>
<evidence type="ECO:0000313" key="7">
    <source>
        <dbReference type="EMBL" id="MFC3711623.1"/>
    </source>
</evidence>
<keyword evidence="3" id="KW-0862">Zinc</keyword>
<reference evidence="8" key="1">
    <citation type="journal article" date="2019" name="Int. J. Syst. Evol. Microbiol.">
        <title>The Global Catalogue of Microorganisms (GCM) 10K type strain sequencing project: providing services to taxonomists for standard genome sequencing and annotation.</title>
        <authorList>
            <consortium name="The Broad Institute Genomics Platform"/>
            <consortium name="The Broad Institute Genome Sequencing Center for Infectious Disease"/>
            <person name="Wu L."/>
            <person name="Ma J."/>
        </authorList>
    </citation>
    <scope>NUCLEOTIDE SEQUENCE [LARGE SCALE GENOMIC DNA]</scope>
    <source>
        <strain evidence="8">KCTC 42644</strain>
    </source>
</reference>
<gene>
    <name evidence="7" type="ORF">ACFOMD_03510</name>
</gene>
<dbReference type="PANTHER" id="PTHR43223">
    <property type="entry name" value="ALKYL/ARYL-SULFATASE"/>
    <property type="match status" value="1"/>
</dbReference>
<keyword evidence="2" id="KW-0378">Hydrolase</keyword>
<evidence type="ECO:0000256" key="2">
    <source>
        <dbReference type="ARBA" id="ARBA00022801"/>
    </source>
</evidence>
<dbReference type="InterPro" id="IPR029228">
    <property type="entry name" value="Alkyl_sulf_dimr"/>
</dbReference>
<evidence type="ECO:0000256" key="3">
    <source>
        <dbReference type="ARBA" id="ARBA00022833"/>
    </source>
</evidence>
<keyword evidence="1" id="KW-0479">Metal-binding</keyword>
<evidence type="ECO:0000259" key="6">
    <source>
        <dbReference type="SMART" id="SM00849"/>
    </source>
</evidence>
<dbReference type="Pfam" id="PF14864">
    <property type="entry name" value="Alkyl_sulf_C"/>
    <property type="match status" value="1"/>
</dbReference>
<evidence type="ECO:0000313" key="8">
    <source>
        <dbReference type="Proteomes" id="UP001595615"/>
    </source>
</evidence>
<feature type="chain" id="PRO_5046045090" evidence="5">
    <location>
        <begin position="19"/>
        <end position="641"/>
    </location>
</feature>
<dbReference type="InterPro" id="IPR044097">
    <property type="entry name" value="Bds1/SdsA1_MBL-fold"/>
</dbReference>
<dbReference type="InterPro" id="IPR038536">
    <property type="entry name" value="Alkyl/aryl-sulf_dimr_sf"/>
</dbReference>
<evidence type="ECO:0000256" key="4">
    <source>
        <dbReference type="ARBA" id="ARBA00033751"/>
    </source>
</evidence>
<keyword evidence="8" id="KW-1185">Reference proteome</keyword>
<dbReference type="RefSeq" id="WP_380856931.1">
    <property type="nucleotide sequence ID" value="NZ_JBHRXV010000003.1"/>
</dbReference>
<feature type="domain" description="Metallo-beta-lactamase" evidence="6">
    <location>
        <begin position="116"/>
        <end position="338"/>
    </location>
</feature>
<dbReference type="CDD" id="cd07710">
    <property type="entry name" value="arylsulfatase_Sdsa1-like_MBL-fold"/>
    <property type="match status" value="1"/>
</dbReference>
<dbReference type="InterPro" id="IPR001279">
    <property type="entry name" value="Metallo-B-lactamas"/>
</dbReference>
<feature type="signal peptide" evidence="5">
    <location>
        <begin position="1"/>
        <end position="18"/>
    </location>
</feature>
<comment type="similarity">
    <text evidence="4">Belongs to the metallo-beta-lactamase superfamily. Type III sulfatase family.</text>
</comment>
<accession>A0ABV7X948</accession>
<sequence length="641" mass="68172">MRGLIAISAILLGGTAQAAEPTAGTKAANAAVLKALPFKDTSDFDRAKKGFIGTLPDGLIRDAKGAVVRDLNQVEFLKGPAPDSVNPSLWRNAQLTAMHGLYEVTPGVWQVRGFDLSNMSIIRGATGYVVIDPLTTAEAARAAIGLVKKHLGDKPVTAVIYTHSHVDHFGGVRGVVDEADVKAGKVAIYAPAGFMEHAVSENVIAGNAMGRRASYMFGSRLPAGPQGHVGTGIGPRASGGSITLIAPTHEVKATGETATIDGVAVEFQLTPNSEAPAEMNLYLPALKALCLAENFGGSMHNILTPRGALIRDSKAWADYLTQSLRRYGDRTEALFTSHFWPRWGQKDIAESVALQRDAYKYLHDQSVRLMNRGYTGIEIGNMIELPPVLASAWFNRGNYGSPSFNARAVYQRYMGHYDGNPSNLNPLPPEDVAKRYVAALGGSAKLLSLAADARKAGDERWAVELLKQLVFAEPQNTAAKAALADALEQLGYRAESAPWRNIYLSGAQELRGAAATPASETAAFDVARAMPMSSLLDLLAVRLDPEKAGNKKLKIAFVAGGERHLVSIANGVLIHEAGAPEKVEATITAPTAAILAMLGGQTTARELMGQGVMKIDGNPLALLGFGELFDRPPTDFPLVTP</sequence>
<dbReference type="InterPro" id="IPR029229">
    <property type="entry name" value="Alkyl_sulf_C"/>
</dbReference>
<dbReference type="Gene3D" id="3.60.15.30">
    <property type="entry name" value="Metallo-beta-lactamase domain"/>
    <property type="match status" value="1"/>
</dbReference>
<dbReference type="InterPro" id="IPR036866">
    <property type="entry name" value="RibonucZ/Hydroxyglut_hydro"/>
</dbReference>
<comment type="caution">
    <text evidence="7">The sequence shown here is derived from an EMBL/GenBank/DDBJ whole genome shotgun (WGS) entry which is preliminary data.</text>
</comment>
<evidence type="ECO:0000256" key="5">
    <source>
        <dbReference type="SAM" id="SignalP"/>
    </source>
</evidence>
<dbReference type="SUPFAM" id="SSF55718">
    <property type="entry name" value="SCP-like"/>
    <property type="match status" value="1"/>
</dbReference>
<dbReference type="SUPFAM" id="SSF56281">
    <property type="entry name" value="Metallo-hydrolase/oxidoreductase"/>
    <property type="match status" value="1"/>
</dbReference>
<dbReference type="Gene3D" id="3.30.1050.10">
    <property type="entry name" value="SCP2 sterol-binding domain"/>
    <property type="match status" value="1"/>
</dbReference>
<dbReference type="Gene3D" id="1.25.40.880">
    <property type="entry name" value="Alkyl sulfatase, dimerisation domain"/>
    <property type="match status" value="1"/>
</dbReference>
<name>A0ABV7X948_9SPHN</name>
<dbReference type="EMBL" id="JBHRXV010000003">
    <property type="protein sequence ID" value="MFC3711623.1"/>
    <property type="molecule type" value="Genomic_DNA"/>
</dbReference>
<dbReference type="Pfam" id="PF14863">
    <property type="entry name" value="Alkyl_sulf_dimr"/>
    <property type="match status" value="1"/>
</dbReference>